<accession>A0A9W7ADL7</accession>
<sequence length="139" mass="15134">MTGVLSTIRPGTFTQLSWGMSISIFFTVVLSKVEPYNEAQDNLIALLSSGLLILVFLSASFLKYNQLLAEESQAYDLIGMDLLLIICYASSIVLLFWWAFHQKEDMSVSTAMVANNTLRRGSLGSNVSDTKGLAGAVGD</sequence>
<feature type="transmembrane region" description="Helical" evidence="1">
    <location>
        <begin position="43"/>
        <end position="62"/>
    </location>
</feature>
<proteinExistence type="predicted"/>
<gene>
    <name evidence="2" type="ORF">TL16_g04984</name>
</gene>
<dbReference type="EMBL" id="BLQM01000142">
    <property type="protein sequence ID" value="GMH68671.1"/>
    <property type="molecule type" value="Genomic_DNA"/>
</dbReference>
<comment type="caution">
    <text evidence="2">The sequence shown here is derived from an EMBL/GenBank/DDBJ whole genome shotgun (WGS) entry which is preliminary data.</text>
</comment>
<keyword evidence="1" id="KW-0812">Transmembrane</keyword>
<reference evidence="3" key="1">
    <citation type="journal article" date="2023" name="Commun. Biol.">
        <title>Genome analysis of Parmales, the sister group of diatoms, reveals the evolutionary specialization of diatoms from phago-mixotrophs to photoautotrophs.</title>
        <authorList>
            <person name="Ban H."/>
            <person name="Sato S."/>
            <person name="Yoshikawa S."/>
            <person name="Yamada K."/>
            <person name="Nakamura Y."/>
            <person name="Ichinomiya M."/>
            <person name="Sato N."/>
            <person name="Blanc-Mathieu R."/>
            <person name="Endo H."/>
            <person name="Kuwata A."/>
            <person name="Ogata H."/>
        </authorList>
    </citation>
    <scope>NUCLEOTIDE SEQUENCE [LARGE SCALE GENOMIC DNA]</scope>
</reference>
<feature type="transmembrane region" description="Helical" evidence="1">
    <location>
        <begin position="12"/>
        <end position="31"/>
    </location>
</feature>
<keyword evidence="1" id="KW-0472">Membrane</keyword>
<protein>
    <submittedName>
        <fullName evidence="2">Uncharacterized protein</fullName>
    </submittedName>
</protein>
<organism evidence="2 3">
    <name type="scientific">Triparma laevis f. inornata</name>
    <dbReference type="NCBI Taxonomy" id="1714386"/>
    <lineage>
        <taxon>Eukaryota</taxon>
        <taxon>Sar</taxon>
        <taxon>Stramenopiles</taxon>
        <taxon>Ochrophyta</taxon>
        <taxon>Bolidophyceae</taxon>
        <taxon>Parmales</taxon>
        <taxon>Triparmaceae</taxon>
        <taxon>Triparma</taxon>
    </lineage>
</organism>
<dbReference type="Proteomes" id="UP001162640">
    <property type="component" value="Unassembled WGS sequence"/>
</dbReference>
<dbReference type="AlphaFoldDB" id="A0A9W7ADL7"/>
<evidence type="ECO:0000313" key="2">
    <source>
        <dbReference type="EMBL" id="GMH68671.1"/>
    </source>
</evidence>
<feature type="transmembrane region" description="Helical" evidence="1">
    <location>
        <begin position="82"/>
        <end position="100"/>
    </location>
</feature>
<evidence type="ECO:0000256" key="1">
    <source>
        <dbReference type="SAM" id="Phobius"/>
    </source>
</evidence>
<evidence type="ECO:0000313" key="3">
    <source>
        <dbReference type="Proteomes" id="UP001162640"/>
    </source>
</evidence>
<keyword evidence="1" id="KW-1133">Transmembrane helix</keyword>
<name>A0A9W7ADL7_9STRA</name>